<reference evidence="2 3" key="1">
    <citation type="submission" date="2020-04" db="EMBL/GenBank/DDBJ databases">
        <title>Flammeovirgaceae bacterium KN852 isolated from deep sea.</title>
        <authorList>
            <person name="Zhang D.-C."/>
        </authorList>
    </citation>
    <scope>NUCLEOTIDE SEQUENCE [LARGE SCALE GENOMIC DNA]</scope>
    <source>
        <strain evidence="2 3">KN852</strain>
    </source>
</reference>
<dbReference type="PANTHER" id="PTHR36836">
    <property type="entry name" value="COLANIC ACID BIOSYNTHESIS PROTEIN WCAK"/>
    <property type="match status" value="1"/>
</dbReference>
<dbReference type="EMBL" id="JABBNU010000006">
    <property type="protein sequence ID" value="NMM48809.1"/>
    <property type="molecule type" value="Genomic_DNA"/>
</dbReference>
<evidence type="ECO:0000313" key="2">
    <source>
        <dbReference type="EMBL" id="NMM48809.1"/>
    </source>
</evidence>
<feature type="domain" description="Polysaccharide pyruvyl transferase" evidence="1">
    <location>
        <begin position="15"/>
        <end position="306"/>
    </location>
</feature>
<evidence type="ECO:0000259" key="1">
    <source>
        <dbReference type="Pfam" id="PF04230"/>
    </source>
</evidence>
<proteinExistence type="predicted"/>
<organism evidence="2 3">
    <name type="scientific">Marinigracilibium pacificum</name>
    <dbReference type="NCBI Taxonomy" id="2729599"/>
    <lineage>
        <taxon>Bacteria</taxon>
        <taxon>Pseudomonadati</taxon>
        <taxon>Bacteroidota</taxon>
        <taxon>Cytophagia</taxon>
        <taxon>Cytophagales</taxon>
        <taxon>Flammeovirgaceae</taxon>
        <taxon>Marinigracilibium</taxon>
    </lineage>
</organism>
<dbReference type="Pfam" id="PF04230">
    <property type="entry name" value="PS_pyruv_trans"/>
    <property type="match status" value="1"/>
</dbReference>
<gene>
    <name evidence="2" type="ORF">HH304_10395</name>
</gene>
<keyword evidence="3" id="KW-1185">Reference proteome</keyword>
<dbReference type="Proteomes" id="UP000559010">
    <property type="component" value="Unassembled WGS sequence"/>
</dbReference>
<dbReference type="RefSeq" id="WP_169681135.1">
    <property type="nucleotide sequence ID" value="NZ_JABBNU010000006.1"/>
</dbReference>
<name>A0A848J386_9BACT</name>
<protein>
    <recommendedName>
        <fullName evidence="1">Polysaccharide pyruvyl transferase domain-containing protein</fullName>
    </recommendedName>
</protein>
<dbReference type="AlphaFoldDB" id="A0A848J386"/>
<dbReference type="PANTHER" id="PTHR36836:SF1">
    <property type="entry name" value="COLANIC ACID BIOSYNTHESIS PROTEIN WCAK"/>
    <property type="match status" value="1"/>
</dbReference>
<accession>A0A848J386</accession>
<dbReference type="InterPro" id="IPR007345">
    <property type="entry name" value="Polysacch_pyruvyl_Trfase"/>
</dbReference>
<sequence>MPEKILVKGYYGFGNFGDDVLMVTTINLIKEICPEAELYVFSNSKQNEYLERLIVYPFEIIDWRYSGNFDYIVHGGGGIYFDFKEGRLKDLFINSIIRIFGLHNYSKFFYTVKRRTGGSIITCYRRLGLGIGVGSFTSSSRKFRDSAVELGSFDFMAVRDKRSFKRINDYNLNTKLFEGIDLAFLKDFWLPNTSKSDQYKGSDKIGFILRNWDEGNQYIDLILKDIEQVKELGYNISLILFDKNYDEDLFKYKSHFDELIVWNPLSPECDLSYFLQKLSEYKLLITSRAHGAIIPANLGVPSIIIEIEEKLRNVHEMLKSSSQLIKLNQLGNGELKYLIDESLKNIEALNSGVDKDLDINRSQGELLINAVKENW</sequence>
<evidence type="ECO:0000313" key="3">
    <source>
        <dbReference type="Proteomes" id="UP000559010"/>
    </source>
</evidence>
<comment type="caution">
    <text evidence="2">The sequence shown here is derived from an EMBL/GenBank/DDBJ whole genome shotgun (WGS) entry which is preliminary data.</text>
</comment>